<keyword evidence="2" id="KW-1185">Reference proteome</keyword>
<dbReference type="Gene3D" id="3.90.850.10">
    <property type="entry name" value="Fumarylacetoacetase-like, C-terminal domain"/>
    <property type="match status" value="1"/>
</dbReference>
<reference evidence="1 2" key="1">
    <citation type="submission" date="2020-10" db="EMBL/GenBank/DDBJ databases">
        <title>Draft genome of Ramlibacter aquaticus LMG 30558.</title>
        <authorList>
            <person name="Props R."/>
        </authorList>
    </citation>
    <scope>NUCLEOTIDE SEQUENCE [LARGE SCALE GENOMIC DNA]</scope>
    <source>
        <strain evidence="1 2">LMG 30558</strain>
    </source>
</reference>
<sequence length="260" mass="27255">MEDPAFEAARLLADGLRHGKHLEVLPASCRPLTRAQGYAVQALWPGLLGDTVAGWKIAATSAAGQAHIAVTGPLAGPVFASRVQPDGAVLSLAANRMRVAECEIVFRMDRALAPRSTGWRRAEVLEAVASLHPGIEAPDSRFLAFERAGEAQLIADCACTQQMVVGAGVAPDERVHALPALRVQAQVSDGRSPEGLGRNVLGDPVEALVWLVNELGTAGQVLEAGQFVTTGACVPPIPVHEGLRVQADFGWIGRVSAGFA</sequence>
<accession>A0ABR9SHY1</accession>
<dbReference type="InterPro" id="IPR050772">
    <property type="entry name" value="Hydratase-Decarb/MhpD_sf"/>
</dbReference>
<proteinExistence type="predicted"/>
<dbReference type="Proteomes" id="UP000715965">
    <property type="component" value="Unassembled WGS sequence"/>
</dbReference>
<dbReference type="RefSeq" id="WP_193781447.1">
    <property type="nucleotide sequence ID" value="NZ_JADDOJ010000068.1"/>
</dbReference>
<evidence type="ECO:0000313" key="1">
    <source>
        <dbReference type="EMBL" id="MBE7941885.1"/>
    </source>
</evidence>
<dbReference type="EMBL" id="JADDOJ010000068">
    <property type="protein sequence ID" value="MBE7941885.1"/>
    <property type="molecule type" value="Genomic_DNA"/>
</dbReference>
<dbReference type="InterPro" id="IPR036663">
    <property type="entry name" value="Fumarylacetoacetase_C_sf"/>
</dbReference>
<dbReference type="PANTHER" id="PTHR30143:SF0">
    <property type="entry name" value="2-KETO-4-PENTENOATE HYDRATASE"/>
    <property type="match status" value="1"/>
</dbReference>
<evidence type="ECO:0000313" key="2">
    <source>
        <dbReference type="Proteomes" id="UP000715965"/>
    </source>
</evidence>
<gene>
    <name evidence="1" type="ORF">IM725_15005</name>
</gene>
<comment type="caution">
    <text evidence="1">The sequence shown here is derived from an EMBL/GenBank/DDBJ whole genome shotgun (WGS) entry which is preliminary data.</text>
</comment>
<dbReference type="PANTHER" id="PTHR30143">
    <property type="entry name" value="ACID HYDRATASE"/>
    <property type="match status" value="1"/>
</dbReference>
<dbReference type="SUPFAM" id="SSF56529">
    <property type="entry name" value="FAH"/>
    <property type="match status" value="1"/>
</dbReference>
<organism evidence="1 2">
    <name type="scientific">Ramlibacter aquaticus</name>
    <dbReference type="NCBI Taxonomy" id="2780094"/>
    <lineage>
        <taxon>Bacteria</taxon>
        <taxon>Pseudomonadati</taxon>
        <taxon>Pseudomonadota</taxon>
        <taxon>Betaproteobacteria</taxon>
        <taxon>Burkholderiales</taxon>
        <taxon>Comamonadaceae</taxon>
        <taxon>Ramlibacter</taxon>
    </lineage>
</organism>
<protein>
    <submittedName>
        <fullName evidence="1">Hydratase</fullName>
    </submittedName>
</protein>
<name>A0ABR9SHY1_9BURK</name>